<sequence length="39" mass="4537">MQKLLCAEFELNTFHNFISLAQFYKLELLKVNSGLFQGT</sequence>
<dbReference type="Proteomes" id="UP000254374">
    <property type="component" value="Unassembled WGS sequence"/>
</dbReference>
<dbReference type="Proteomes" id="UP000186808">
    <property type="component" value="Unassembled WGS sequence"/>
</dbReference>
<keyword evidence="3" id="KW-1185">Reference proteome</keyword>
<evidence type="ECO:0000313" key="2">
    <source>
        <dbReference type="EMBL" id="STO23527.1"/>
    </source>
</evidence>
<gene>
    <name evidence="2" type="ORF">NCTC11401_00326</name>
    <name evidence="1" type="ORF">SAMN05421777_11858</name>
</gene>
<reference evidence="2 4" key="2">
    <citation type="submission" date="2018-06" db="EMBL/GenBank/DDBJ databases">
        <authorList>
            <consortium name="Pathogen Informatics"/>
            <person name="Doyle S."/>
        </authorList>
    </citation>
    <scope>NUCLEOTIDE SEQUENCE [LARGE SCALE GENOMIC DNA]</scope>
    <source>
        <strain evidence="2 4">NCTC11401</strain>
    </source>
</reference>
<reference evidence="1 3" key="1">
    <citation type="submission" date="2017-01" db="EMBL/GenBank/DDBJ databases">
        <authorList>
            <person name="Varghese N."/>
            <person name="Submissions S."/>
        </authorList>
    </citation>
    <scope>NUCLEOTIDE SEQUENCE [LARGE SCALE GENOMIC DNA]</scope>
    <source>
        <strain evidence="1 3">ATCC 33342</strain>
    </source>
</reference>
<name>A0A377GFD4_9GAMM</name>
<accession>A0A377GFD4</accession>
<dbReference type="AlphaFoldDB" id="A0A377GFD4"/>
<evidence type="ECO:0000313" key="3">
    <source>
        <dbReference type="Proteomes" id="UP000186808"/>
    </source>
</evidence>
<proteinExistence type="predicted"/>
<protein>
    <submittedName>
        <fullName evidence="2">Uncharacterized protein</fullName>
    </submittedName>
</protein>
<evidence type="ECO:0000313" key="4">
    <source>
        <dbReference type="Proteomes" id="UP000254374"/>
    </source>
</evidence>
<dbReference type="EMBL" id="FTNL01000018">
    <property type="protein sequence ID" value="SIR65977.1"/>
    <property type="molecule type" value="Genomic_DNA"/>
</dbReference>
<evidence type="ECO:0000313" key="1">
    <source>
        <dbReference type="EMBL" id="SIR65977.1"/>
    </source>
</evidence>
<organism evidence="2 4">
    <name type="scientific">Fluoribacter gormanii</name>
    <dbReference type="NCBI Taxonomy" id="464"/>
    <lineage>
        <taxon>Bacteria</taxon>
        <taxon>Pseudomonadati</taxon>
        <taxon>Pseudomonadota</taxon>
        <taxon>Gammaproteobacteria</taxon>
        <taxon>Legionellales</taxon>
        <taxon>Legionellaceae</taxon>
        <taxon>Fluoribacter</taxon>
    </lineage>
</organism>
<dbReference type="EMBL" id="UGGV01000001">
    <property type="protein sequence ID" value="STO23527.1"/>
    <property type="molecule type" value="Genomic_DNA"/>
</dbReference>